<organism evidence="2 3">
    <name type="scientific">Eleginops maclovinus</name>
    <name type="common">Patagonian blennie</name>
    <name type="synonym">Eleginus maclovinus</name>
    <dbReference type="NCBI Taxonomy" id="56733"/>
    <lineage>
        <taxon>Eukaryota</taxon>
        <taxon>Metazoa</taxon>
        <taxon>Chordata</taxon>
        <taxon>Craniata</taxon>
        <taxon>Vertebrata</taxon>
        <taxon>Euteleostomi</taxon>
        <taxon>Actinopterygii</taxon>
        <taxon>Neopterygii</taxon>
        <taxon>Teleostei</taxon>
        <taxon>Neoteleostei</taxon>
        <taxon>Acanthomorphata</taxon>
        <taxon>Eupercaria</taxon>
        <taxon>Perciformes</taxon>
        <taxon>Notothenioidei</taxon>
        <taxon>Eleginopidae</taxon>
        <taxon>Eleginops</taxon>
    </lineage>
</organism>
<gene>
    <name evidence="2" type="ORF">PBY51_023200</name>
</gene>
<feature type="region of interest" description="Disordered" evidence="1">
    <location>
        <begin position="1"/>
        <end position="46"/>
    </location>
</feature>
<reference evidence="2 3" key="2">
    <citation type="journal article" date="2023" name="Mol. Biol. Evol.">
        <title>Genomics of Secondarily Temperate Adaptation in the Only Non-Antarctic Icefish.</title>
        <authorList>
            <person name="Rivera-Colon A.G."/>
            <person name="Rayamajhi N."/>
            <person name="Minhas B.F."/>
            <person name="Madrigal G."/>
            <person name="Bilyk K.T."/>
            <person name="Yoon V."/>
            <person name="Hune M."/>
            <person name="Gregory S."/>
            <person name="Cheng C.H.C."/>
            <person name="Catchen J.M."/>
        </authorList>
    </citation>
    <scope>NUCLEOTIDE SEQUENCE [LARGE SCALE GENOMIC DNA]</scope>
    <source>
        <strain evidence="2">JMC-PN-2008</strain>
    </source>
</reference>
<evidence type="ECO:0000313" key="2">
    <source>
        <dbReference type="EMBL" id="KAK5851661.1"/>
    </source>
</evidence>
<dbReference type="Proteomes" id="UP001346869">
    <property type="component" value="Unassembled WGS sequence"/>
</dbReference>
<evidence type="ECO:0000256" key="1">
    <source>
        <dbReference type="SAM" id="MobiDB-lite"/>
    </source>
</evidence>
<comment type="caution">
    <text evidence="2">The sequence shown here is derived from an EMBL/GenBank/DDBJ whole genome shotgun (WGS) entry which is preliminary data.</text>
</comment>
<keyword evidence="3" id="KW-1185">Reference proteome</keyword>
<dbReference type="EMBL" id="JAUZQC010000021">
    <property type="protein sequence ID" value="KAK5851661.1"/>
    <property type="molecule type" value="Genomic_DNA"/>
</dbReference>
<evidence type="ECO:0000313" key="3">
    <source>
        <dbReference type="Proteomes" id="UP001346869"/>
    </source>
</evidence>
<feature type="region of interest" description="Disordered" evidence="1">
    <location>
        <begin position="69"/>
        <end position="89"/>
    </location>
</feature>
<accession>A0AAN7WZH9</accession>
<proteinExistence type="predicted"/>
<name>A0AAN7WZH9_ELEMC</name>
<reference evidence="2 3" key="1">
    <citation type="journal article" date="2023" name="Genes (Basel)">
        <title>Chromosome-Level Genome Assembly and Circadian Gene Repertoire of the Patagonia Blennie Eleginops maclovinus-The Closest Ancestral Proxy of Antarctic Cryonotothenioids.</title>
        <authorList>
            <person name="Cheng C.C."/>
            <person name="Rivera-Colon A.G."/>
            <person name="Minhas B.F."/>
            <person name="Wilson L."/>
            <person name="Rayamajhi N."/>
            <person name="Vargas-Chacoff L."/>
            <person name="Catchen J.M."/>
        </authorList>
    </citation>
    <scope>NUCLEOTIDE SEQUENCE [LARGE SCALE GENOMIC DNA]</scope>
    <source>
        <strain evidence="2">JMC-PN-2008</strain>
    </source>
</reference>
<sequence>MERSLAPDQDRRHNVPSSSRTKRCHAELRGITPLKNHSPENRYKEGPKLWGESRYKKHEAPELVVCNARCPDGGRRSTGTRRRQKPTVGAAAIRQQRLCLQLQTI</sequence>
<dbReference type="AlphaFoldDB" id="A0AAN7WZH9"/>
<protein>
    <submittedName>
        <fullName evidence="2">Uncharacterized protein</fullName>
    </submittedName>
</protein>
<feature type="compositionally biased region" description="Basic and acidic residues" evidence="1">
    <location>
        <begin position="37"/>
        <end position="46"/>
    </location>
</feature>
<feature type="compositionally biased region" description="Basic and acidic residues" evidence="1">
    <location>
        <begin position="1"/>
        <end position="13"/>
    </location>
</feature>